<proteinExistence type="predicted"/>
<sequence length="48" mass="5551">MKPNLQTKELDHKFKKITVTVNGESLGYDILLDNVTYVPVAKSYIIRR</sequence>
<protein>
    <submittedName>
        <fullName evidence="1">Uncharacterized protein</fullName>
    </submittedName>
</protein>
<comment type="caution">
    <text evidence="1">The sequence shown here is derived from an EMBL/GenBank/DDBJ whole genome shotgun (WGS) entry which is preliminary data.</text>
</comment>
<gene>
    <name evidence="1" type="ORF">J15TS10_39250</name>
</gene>
<evidence type="ECO:0000313" key="2">
    <source>
        <dbReference type="Proteomes" id="UP000681290"/>
    </source>
</evidence>
<organism evidence="1 2">
    <name type="scientific">Paenibacillus woosongensis</name>
    <dbReference type="NCBI Taxonomy" id="307580"/>
    <lineage>
        <taxon>Bacteria</taxon>
        <taxon>Bacillati</taxon>
        <taxon>Bacillota</taxon>
        <taxon>Bacilli</taxon>
        <taxon>Bacillales</taxon>
        <taxon>Paenibacillaceae</taxon>
        <taxon>Paenibacillus</taxon>
    </lineage>
</organism>
<accession>A0ABQ4MW07</accession>
<name>A0ABQ4MW07_9BACL</name>
<dbReference type="RefSeq" id="WP_196427174.1">
    <property type="nucleotide sequence ID" value="NZ_BOSM01000007.1"/>
</dbReference>
<keyword evidence="2" id="KW-1185">Reference proteome</keyword>
<dbReference type="Proteomes" id="UP000681290">
    <property type="component" value="Unassembled WGS sequence"/>
</dbReference>
<reference evidence="1 2" key="1">
    <citation type="submission" date="2021-03" db="EMBL/GenBank/DDBJ databases">
        <title>Antimicrobial resistance genes in bacteria isolated from Japanese honey, and their potential for conferring macrolide and lincosamide resistance in the American foulbrood pathogen Paenibacillus larvae.</title>
        <authorList>
            <person name="Okamoto M."/>
            <person name="Kumagai M."/>
            <person name="Kanamori H."/>
            <person name="Takamatsu D."/>
        </authorList>
    </citation>
    <scope>NUCLEOTIDE SEQUENCE [LARGE SCALE GENOMIC DNA]</scope>
    <source>
        <strain evidence="1 2">J15TS10</strain>
    </source>
</reference>
<evidence type="ECO:0000313" key="1">
    <source>
        <dbReference type="EMBL" id="GIP60111.1"/>
    </source>
</evidence>
<dbReference type="EMBL" id="BOSM01000007">
    <property type="protein sequence ID" value="GIP60111.1"/>
    <property type="molecule type" value="Genomic_DNA"/>
</dbReference>